<keyword evidence="2" id="KW-0391">Immunity</keyword>
<dbReference type="AlphaFoldDB" id="A0A7J7FC86"/>
<dbReference type="SUPFAM" id="SSF48726">
    <property type="entry name" value="Immunoglobulin"/>
    <property type="match status" value="1"/>
</dbReference>
<dbReference type="PANTHER" id="PTHR19367">
    <property type="entry name" value="T-CELL RECEPTOR ALPHA CHAIN V REGION"/>
    <property type="match status" value="1"/>
</dbReference>
<evidence type="ECO:0008006" key="6">
    <source>
        <dbReference type="Google" id="ProtNLM"/>
    </source>
</evidence>
<evidence type="ECO:0000256" key="1">
    <source>
        <dbReference type="ARBA" id="ARBA00022729"/>
    </source>
</evidence>
<proteinExistence type="predicted"/>
<dbReference type="Proteomes" id="UP000551758">
    <property type="component" value="Unassembled WGS sequence"/>
</dbReference>
<keyword evidence="1" id="KW-0732">Signal</keyword>
<name>A0A7J7FC86_DICBM</name>
<evidence type="ECO:0000313" key="5">
    <source>
        <dbReference type="Proteomes" id="UP000551758"/>
    </source>
</evidence>
<gene>
    <name evidence="4" type="ORF">HPG69_002131</name>
</gene>
<reference evidence="4 5" key="1">
    <citation type="journal article" date="2020" name="Mol. Biol. Evol.">
        <title>Interspecific Gene Flow and the Evolution of Specialization in Black and White Rhinoceros.</title>
        <authorList>
            <person name="Moodley Y."/>
            <person name="Westbury M.V."/>
            <person name="Russo I.M."/>
            <person name="Gopalakrishnan S."/>
            <person name="Rakotoarivelo A."/>
            <person name="Olsen R.A."/>
            <person name="Prost S."/>
            <person name="Tunstall T."/>
            <person name="Ryder O.A."/>
            <person name="Dalen L."/>
            <person name="Bruford M.W."/>
        </authorList>
    </citation>
    <scope>NUCLEOTIDE SEQUENCE [LARGE SCALE GENOMIC DNA]</scope>
    <source>
        <strain evidence="4">SBR-YM</strain>
        <tissue evidence="4">Skin</tissue>
    </source>
</reference>
<keyword evidence="3" id="KW-0393">Immunoglobulin domain</keyword>
<evidence type="ECO:0000256" key="2">
    <source>
        <dbReference type="ARBA" id="ARBA00023130"/>
    </source>
</evidence>
<dbReference type="Gene3D" id="2.60.40.10">
    <property type="entry name" value="Immunoglobulins"/>
    <property type="match status" value="1"/>
</dbReference>
<evidence type="ECO:0000256" key="3">
    <source>
        <dbReference type="ARBA" id="ARBA00023319"/>
    </source>
</evidence>
<comment type="caution">
    <text evidence="4">The sequence shown here is derived from an EMBL/GenBank/DDBJ whole genome shotgun (WGS) entry which is preliminary data.</text>
</comment>
<keyword evidence="2" id="KW-1064">Adaptive immunity</keyword>
<feature type="non-terminal residue" evidence="4">
    <location>
        <position position="262"/>
    </location>
</feature>
<dbReference type="InterPro" id="IPR013783">
    <property type="entry name" value="Ig-like_fold"/>
</dbReference>
<evidence type="ECO:0000313" key="4">
    <source>
        <dbReference type="EMBL" id="KAF5925682.1"/>
    </source>
</evidence>
<dbReference type="PANTHER" id="PTHR19367:SF18">
    <property type="entry name" value="T CELL RECEPTOR ALPHA VARIABLE 16"/>
    <property type="match status" value="1"/>
</dbReference>
<organism evidence="4 5">
    <name type="scientific">Diceros bicornis minor</name>
    <name type="common">South-central black rhinoceros</name>
    <dbReference type="NCBI Taxonomy" id="77932"/>
    <lineage>
        <taxon>Eukaryota</taxon>
        <taxon>Metazoa</taxon>
        <taxon>Chordata</taxon>
        <taxon>Craniata</taxon>
        <taxon>Vertebrata</taxon>
        <taxon>Euteleostomi</taxon>
        <taxon>Mammalia</taxon>
        <taxon>Eutheria</taxon>
        <taxon>Laurasiatheria</taxon>
        <taxon>Perissodactyla</taxon>
        <taxon>Rhinocerotidae</taxon>
        <taxon>Diceros</taxon>
    </lineage>
</organism>
<protein>
    <recommendedName>
        <fullName evidence="6">Immunoglobulin V-set domain-containing protein</fullName>
    </recommendedName>
</protein>
<dbReference type="InterPro" id="IPR036179">
    <property type="entry name" value="Ig-like_dom_sf"/>
</dbReference>
<dbReference type="EMBL" id="JACDTQ010000812">
    <property type="protein sequence ID" value="KAF5925682.1"/>
    <property type="molecule type" value="Genomic_DNA"/>
</dbReference>
<accession>A0A7J7FC86</accession>
<sequence>MEERFPNLPCFYLYSIDVSGGTRAQSMTQPDVHITVSEGARMELRGNYSTSLTLLSTGLQLLLKYTSGNSLVSGIKTFEVEFKKTETSFHPRNPQPMGVTQPSTCLGLQGELNTDLVRPWDFLSLKTSTWGVFKKVKGRISLGIYFVTDTKPEEHISVFEGALLQVKGNYSYSGSPVLFWYVQYPKQGLQLLLKHISGESIKGFTADLNKGERSFHLKKPSAQEEDSTMYYCALSATVTVTVSDLLQGKRSTNPLGVTENNS</sequence>
<dbReference type="InterPro" id="IPR051287">
    <property type="entry name" value="TCR_variable_region"/>
</dbReference>
<dbReference type="GO" id="GO:0002250">
    <property type="term" value="P:adaptive immune response"/>
    <property type="evidence" value="ECO:0007669"/>
    <property type="project" value="UniProtKB-KW"/>
</dbReference>
<keyword evidence="5" id="KW-1185">Reference proteome</keyword>